<dbReference type="SMART" id="SM00822">
    <property type="entry name" value="PKS_KR"/>
    <property type="match status" value="1"/>
</dbReference>
<dbReference type="PANTHER" id="PTHR43943">
    <property type="entry name" value="DEHYDROGENASE/REDUCTASE (SDR FAMILY) MEMBER 4"/>
    <property type="match status" value="1"/>
</dbReference>
<dbReference type="PRINTS" id="PR00081">
    <property type="entry name" value="GDHRDH"/>
</dbReference>
<evidence type="ECO:0000313" key="4">
    <source>
        <dbReference type="EMBL" id="MBK7273277.1"/>
    </source>
</evidence>
<dbReference type="InterPro" id="IPR020904">
    <property type="entry name" value="Sc_DH/Rdtase_CS"/>
</dbReference>
<dbReference type="EMBL" id="JADKGK010000005">
    <property type="protein sequence ID" value="MBL0002784.1"/>
    <property type="molecule type" value="Genomic_DNA"/>
</dbReference>
<dbReference type="EC" id="1.1.1.47" evidence="4"/>
<dbReference type="Proteomes" id="UP000726105">
    <property type="component" value="Unassembled WGS sequence"/>
</dbReference>
<feature type="domain" description="Ketoreductase" evidence="3">
    <location>
        <begin position="13"/>
        <end position="199"/>
    </location>
</feature>
<dbReference type="FunFam" id="3.40.50.720:FF:000084">
    <property type="entry name" value="Short-chain dehydrogenase reductase"/>
    <property type="match status" value="1"/>
</dbReference>
<dbReference type="InterPro" id="IPR002347">
    <property type="entry name" value="SDR_fam"/>
</dbReference>
<dbReference type="PRINTS" id="PR00080">
    <property type="entry name" value="SDRFAMILY"/>
</dbReference>
<evidence type="ECO:0000256" key="2">
    <source>
        <dbReference type="ARBA" id="ARBA00023002"/>
    </source>
</evidence>
<dbReference type="InterPro" id="IPR057326">
    <property type="entry name" value="KR_dom"/>
</dbReference>
<dbReference type="CDD" id="cd05233">
    <property type="entry name" value="SDR_c"/>
    <property type="match status" value="1"/>
</dbReference>
<keyword evidence="2 4" id="KW-0560">Oxidoreductase</keyword>
<evidence type="ECO:0000259" key="3">
    <source>
        <dbReference type="SMART" id="SM00822"/>
    </source>
</evidence>
<dbReference type="Proteomes" id="UP000886632">
    <property type="component" value="Unassembled WGS sequence"/>
</dbReference>
<dbReference type="SUPFAM" id="SSF51735">
    <property type="entry name" value="NAD(P)-binding Rossmann-fold domains"/>
    <property type="match status" value="1"/>
</dbReference>
<gene>
    <name evidence="4" type="ORF">IPI13_08935</name>
    <name evidence="5" type="ORF">IPP00_01860</name>
</gene>
<name>A0A935IVM1_9MICO</name>
<dbReference type="Gene3D" id="3.40.50.720">
    <property type="entry name" value="NAD(P)-binding Rossmann-like Domain"/>
    <property type="match status" value="1"/>
</dbReference>
<protein>
    <submittedName>
        <fullName evidence="4">Glucose 1-dehydrogenase</fullName>
        <ecNumber evidence="4">1.1.1.47</ecNumber>
    </submittedName>
</protein>
<comment type="caution">
    <text evidence="4">The sequence shown here is derived from an EMBL/GenBank/DDBJ whole genome shotgun (WGS) entry which is preliminary data.</text>
</comment>
<proteinExistence type="inferred from homology"/>
<accession>A0A935IVM1</accession>
<dbReference type="Pfam" id="PF13561">
    <property type="entry name" value="adh_short_C2"/>
    <property type="match status" value="1"/>
</dbReference>
<evidence type="ECO:0000313" key="6">
    <source>
        <dbReference type="Proteomes" id="UP000726105"/>
    </source>
</evidence>
<evidence type="ECO:0000313" key="5">
    <source>
        <dbReference type="EMBL" id="MBL0002784.1"/>
    </source>
</evidence>
<comment type="similarity">
    <text evidence="1">Belongs to the short-chain dehydrogenases/reductases (SDR) family.</text>
</comment>
<reference evidence="4 6" key="1">
    <citation type="submission" date="2020-10" db="EMBL/GenBank/DDBJ databases">
        <title>Connecting structure to function with the recovery of over 1000 high-quality activated sludge metagenome-assembled genomes encoding full-length rRNA genes using long-read sequencing.</title>
        <authorList>
            <person name="Singleton C.M."/>
            <person name="Petriglieri F."/>
            <person name="Kristensen J.M."/>
            <person name="Kirkegaard R.H."/>
            <person name="Michaelsen T.Y."/>
            <person name="Andersen M.H."/>
            <person name="Karst S.M."/>
            <person name="Dueholm M.S."/>
            <person name="Nielsen P.H."/>
            <person name="Albertsen M."/>
        </authorList>
    </citation>
    <scope>NUCLEOTIDE SEQUENCE [LARGE SCALE GENOMIC DNA]</scope>
    <source>
        <strain evidence="4">Ega_18-Q3-R5-49_MAXAC.001</strain>
        <strain evidence="5">Ribe_18-Q3-R11-54_MAXAC.001</strain>
    </source>
</reference>
<dbReference type="GO" id="GO:0047936">
    <property type="term" value="F:glucose 1-dehydrogenase [NAD(P)+] activity"/>
    <property type="evidence" value="ECO:0007669"/>
    <property type="project" value="UniProtKB-EC"/>
</dbReference>
<dbReference type="InterPro" id="IPR036291">
    <property type="entry name" value="NAD(P)-bd_dom_sf"/>
</dbReference>
<dbReference type="AlphaFoldDB" id="A0A935IVM1"/>
<evidence type="ECO:0000256" key="1">
    <source>
        <dbReference type="ARBA" id="ARBA00006484"/>
    </source>
</evidence>
<dbReference type="NCBIfam" id="NF005559">
    <property type="entry name" value="PRK07231.1"/>
    <property type="match status" value="1"/>
</dbReference>
<dbReference type="EMBL" id="JADJIB010000003">
    <property type="protein sequence ID" value="MBK7273277.1"/>
    <property type="molecule type" value="Genomic_DNA"/>
</dbReference>
<sequence>MPRNPLLPDLSGKVAVVTGGSRGLGRAMAFGLAHAGAQVVVASRHGDQCEATAAELTEATGIPALGLGAHVGKWSELDGFVEEVYARMGRVDVLINNAGMSPLYDTVTDVTEELFDKVIAVNLKGPFRLSALVGTRMAAGEGGSIVNISSAAAIHPRPHTLPYAAAKAGLNALTVGLAHTFGPSVRVNAIMAGTFLTDVSRSWDPEVFARRAEGFALRRGGQPEEIVGTALYLASDLSSYTTGAVITVDGGQP</sequence>
<dbReference type="PROSITE" id="PS00061">
    <property type="entry name" value="ADH_SHORT"/>
    <property type="match status" value="1"/>
</dbReference>
<dbReference type="PANTHER" id="PTHR43943:SF2">
    <property type="entry name" value="DEHYDROGENASE_REDUCTASE 4"/>
    <property type="match status" value="1"/>
</dbReference>
<organism evidence="4 6">
    <name type="scientific">Candidatus Phosphoribacter hodrii</name>
    <dbReference type="NCBI Taxonomy" id="2953743"/>
    <lineage>
        <taxon>Bacteria</taxon>
        <taxon>Bacillati</taxon>
        <taxon>Actinomycetota</taxon>
        <taxon>Actinomycetes</taxon>
        <taxon>Micrococcales</taxon>
        <taxon>Dermatophilaceae</taxon>
        <taxon>Candidatus Phosphoribacter</taxon>
    </lineage>
</organism>